<name>A0A1D8KMP6_9CAUD</name>
<proteinExistence type="predicted"/>
<gene>
    <name evidence="1" type="ORF">P29A0810_003</name>
</gene>
<evidence type="ECO:0000313" key="1">
    <source>
        <dbReference type="EMBL" id="AOV59939.1"/>
    </source>
</evidence>
<dbReference type="Proteomes" id="UP000224839">
    <property type="component" value="Segment"/>
</dbReference>
<accession>A0A1D8KMP6</accession>
<evidence type="ECO:0000313" key="2">
    <source>
        <dbReference type="Proteomes" id="UP000224839"/>
    </source>
</evidence>
<dbReference type="EMBL" id="KU686203">
    <property type="protein sequence ID" value="AOV59939.1"/>
    <property type="molecule type" value="Genomic_DNA"/>
</dbReference>
<reference evidence="1 2" key="1">
    <citation type="journal article" date="2016" name="Virology">
        <title>The genomic content and context of auxiliary metabolic genes in marine cyanomyoviruses.</title>
        <authorList>
            <person name="Crummett L.T."/>
            <person name="Puxty R.J."/>
            <person name="Weihe C."/>
            <person name="Marston M.F."/>
            <person name="Martiny J.B."/>
        </authorList>
    </citation>
    <scope>NUCLEOTIDE SEQUENCE [LARGE SCALE GENOMIC DNA]</scope>
    <source>
        <strain evidence="1">0810PA29</strain>
    </source>
</reference>
<sequence>MEGINPEDYIHVDMSKDGLYLTYKSVCFYLEKWPGGDPYEQEALVMLRNSLMRILLEQQFRKP</sequence>
<protein>
    <submittedName>
        <fullName evidence="1">Baseplate wedge initiator</fullName>
    </submittedName>
</protein>
<organism evidence="1 2">
    <name type="scientific">Synechococcus phage S-CAM8</name>
    <dbReference type="NCBI Taxonomy" id="754038"/>
    <lineage>
        <taxon>Viruses</taxon>
        <taxon>Duplodnaviria</taxon>
        <taxon>Heunggongvirae</taxon>
        <taxon>Uroviricota</taxon>
        <taxon>Caudoviricetes</taxon>
        <taxon>Pantevenvirales</taxon>
        <taxon>Kyanoviridae</taxon>
        <taxon>Neritesvirus</taxon>
        <taxon>Neritesvirus scam8</taxon>
    </lineage>
</organism>